<protein>
    <submittedName>
        <fullName evidence="1">Uncharacterized protein</fullName>
    </submittedName>
</protein>
<name>A0ABW8HUK2_9BACL</name>
<reference evidence="1 2" key="1">
    <citation type="submission" date="2024-11" db="EMBL/GenBank/DDBJ databases">
        <title>Identification and Characterization of a Novel Fosfomycin Bacillithiol Transferase FosB8 in Paenibacillus illinoisensis.</title>
        <authorList>
            <person name="Lu W."/>
        </authorList>
    </citation>
    <scope>NUCLEOTIDE SEQUENCE [LARGE SCALE GENOMIC DNA]</scope>
    <source>
        <strain evidence="1 2">WP77</strain>
    </source>
</reference>
<keyword evidence="2" id="KW-1185">Reference proteome</keyword>
<dbReference type="Proteomes" id="UP001618531">
    <property type="component" value="Unassembled WGS sequence"/>
</dbReference>
<proteinExistence type="predicted"/>
<comment type="caution">
    <text evidence="1">The sequence shown here is derived from an EMBL/GenBank/DDBJ whole genome shotgun (WGS) entry which is preliminary data.</text>
</comment>
<organism evidence="1 2">
    <name type="scientific">Paenibacillus illinoisensis</name>
    <dbReference type="NCBI Taxonomy" id="59845"/>
    <lineage>
        <taxon>Bacteria</taxon>
        <taxon>Bacillati</taxon>
        <taxon>Bacillota</taxon>
        <taxon>Bacilli</taxon>
        <taxon>Bacillales</taxon>
        <taxon>Paenibacillaceae</taxon>
        <taxon>Paenibacillus</taxon>
    </lineage>
</organism>
<gene>
    <name evidence="1" type="ORF">ACINKY_13350</name>
</gene>
<accession>A0ABW8HUK2</accession>
<dbReference type="EMBL" id="JBIYSL010000003">
    <property type="protein sequence ID" value="MFK0523188.1"/>
    <property type="molecule type" value="Genomic_DNA"/>
</dbReference>
<evidence type="ECO:0000313" key="2">
    <source>
        <dbReference type="Proteomes" id="UP001618531"/>
    </source>
</evidence>
<evidence type="ECO:0000313" key="1">
    <source>
        <dbReference type="EMBL" id="MFK0523188.1"/>
    </source>
</evidence>
<sequence length="53" mass="6378">MLAMTFEEVWYDLVEHKQERQALVFRDACRPDLLEGKVSMDFWTDNTLTRVNE</sequence>